<evidence type="ECO:0000256" key="5">
    <source>
        <dbReference type="ARBA" id="ARBA00023274"/>
    </source>
</evidence>
<dbReference type="InterPro" id="IPR020070">
    <property type="entry name" value="Ribosomal_bL9_N"/>
</dbReference>
<feature type="coiled-coil region" evidence="8">
    <location>
        <begin position="49"/>
        <end position="78"/>
    </location>
</feature>
<sequence length="151" mass="16479">MKVAFLKDVPGRGKTGDVKEVNDGYARNYLIPNKLAMPASASVTSEIAAKQAAEDRRKAKAEAEMAQLAKELDGTNVSIKAKTGAKDKLYGQVTTTVIAAEIEKQTGKAIDKRKLELSEPIRQLGNYEVIIRFNKDLSSKINLIITAEENT</sequence>
<dbReference type="InterPro" id="IPR020069">
    <property type="entry name" value="Ribosomal_bL9_C"/>
</dbReference>
<dbReference type="Proteomes" id="UP000053577">
    <property type="component" value="Unassembled WGS sequence"/>
</dbReference>
<dbReference type="OrthoDB" id="9788336at2"/>
<evidence type="ECO:0000256" key="8">
    <source>
        <dbReference type="SAM" id="Coils"/>
    </source>
</evidence>
<dbReference type="Pfam" id="PF01281">
    <property type="entry name" value="Ribosomal_L9_N"/>
    <property type="match status" value="1"/>
</dbReference>
<dbReference type="GO" id="GO:0006412">
    <property type="term" value="P:translation"/>
    <property type="evidence" value="ECO:0007669"/>
    <property type="project" value="UniProtKB-UniRule"/>
</dbReference>
<dbReference type="GO" id="GO:0005840">
    <property type="term" value="C:ribosome"/>
    <property type="evidence" value="ECO:0007669"/>
    <property type="project" value="UniProtKB-KW"/>
</dbReference>
<comment type="caution">
    <text evidence="10">The sequence shown here is derived from an EMBL/GenBank/DDBJ whole genome shotgun (WGS) entry which is preliminary data.</text>
</comment>
<dbReference type="PANTHER" id="PTHR21368">
    <property type="entry name" value="50S RIBOSOMAL PROTEIN L9"/>
    <property type="match status" value="1"/>
</dbReference>
<protein>
    <recommendedName>
        <fullName evidence="6 7">Large ribosomal subunit protein bL9</fullName>
    </recommendedName>
</protein>
<evidence type="ECO:0000256" key="6">
    <source>
        <dbReference type="ARBA" id="ARBA00035292"/>
    </source>
</evidence>
<evidence type="ECO:0000313" key="11">
    <source>
        <dbReference type="Proteomes" id="UP000053577"/>
    </source>
</evidence>
<reference evidence="10 11" key="1">
    <citation type="journal article" date="2015" name="Sci. Rep.">
        <title>A comparative genomics and reductive dehalogenase gene transcription study of two chloroethene-respiring bacteria, Dehalococcoides mccartyi strains MB and 11a.</title>
        <authorList>
            <person name="Low A."/>
            <person name="Shen Z."/>
            <person name="Cheng D."/>
            <person name="Rogers M.J."/>
            <person name="Lee P.K."/>
            <person name="He J."/>
        </authorList>
    </citation>
    <scope>NUCLEOTIDE SEQUENCE [LARGE SCALE GENOMIC DNA]</scope>
    <source>
        <strain evidence="10 11">MB</strain>
    </source>
</reference>
<dbReference type="SUPFAM" id="SSF55658">
    <property type="entry name" value="L9 N-domain-like"/>
    <property type="match status" value="1"/>
</dbReference>
<organism evidence="10 11">
    <name type="scientific">Dehalococcoides mccartyi</name>
    <dbReference type="NCBI Taxonomy" id="61435"/>
    <lineage>
        <taxon>Bacteria</taxon>
        <taxon>Bacillati</taxon>
        <taxon>Chloroflexota</taxon>
        <taxon>Dehalococcoidia</taxon>
        <taxon>Dehalococcoidales</taxon>
        <taxon>Dehalococcoidaceae</taxon>
        <taxon>Dehalococcoides</taxon>
    </lineage>
</organism>
<dbReference type="InterPro" id="IPR020594">
    <property type="entry name" value="Ribosomal_bL9_bac/chp"/>
</dbReference>
<comment type="similarity">
    <text evidence="1 7">Belongs to the bacterial ribosomal protein bL9 family.</text>
</comment>
<feature type="domain" description="Ribosomal protein L9" evidence="9">
    <location>
        <begin position="13"/>
        <end position="40"/>
    </location>
</feature>
<dbReference type="EMBL" id="JGYD01000010">
    <property type="protein sequence ID" value="KSV18650.1"/>
    <property type="molecule type" value="Genomic_DNA"/>
</dbReference>
<keyword evidence="8" id="KW-0175">Coiled coil</keyword>
<keyword evidence="5 7" id="KW-0687">Ribonucleoprotein</keyword>
<dbReference type="InterPro" id="IPR009027">
    <property type="entry name" value="Ribosomal_bL9/RNase_H1_N"/>
</dbReference>
<evidence type="ECO:0000256" key="3">
    <source>
        <dbReference type="ARBA" id="ARBA00022884"/>
    </source>
</evidence>
<evidence type="ECO:0000256" key="1">
    <source>
        <dbReference type="ARBA" id="ARBA00010605"/>
    </source>
</evidence>
<dbReference type="InterPro" id="IPR036791">
    <property type="entry name" value="Ribosomal_bL9_C_sf"/>
</dbReference>
<dbReference type="RefSeq" id="WP_058292146.1">
    <property type="nucleotide sequence ID" value="NZ_JAWQJC010000007.1"/>
</dbReference>
<evidence type="ECO:0000256" key="7">
    <source>
        <dbReference type="HAMAP-Rule" id="MF_00503"/>
    </source>
</evidence>
<keyword evidence="4 7" id="KW-0689">Ribosomal protein</keyword>
<dbReference type="GO" id="GO:1990904">
    <property type="term" value="C:ribonucleoprotein complex"/>
    <property type="evidence" value="ECO:0007669"/>
    <property type="project" value="UniProtKB-KW"/>
</dbReference>
<evidence type="ECO:0000256" key="2">
    <source>
        <dbReference type="ARBA" id="ARBA00022730"/>
    </source>
</evidence>
<dbReference type="GO" id="GO:0019843">
    <property type="term" value="F:rRNA binding"/>
    <property type="evidence" value="ECO:0007669"/>
    <property type="project" value="UniProtKB-UniRule"/>
</dbReference>
<gene>
    <name evidence="7" type="primary">rplI</name>
    <name evidence="10" type="ORF">DA01_01365</name>
</gene>
<evidence type="ECO:0000259" key="9">
    <source>
        <dbReference type="PROSITE" id="PS00651"/>
    </source>
</evidence>
<evidence type="ECO:0000313" key="10">
    <source>
        <dbReference type="EMBL" id="KSV18650.1"/>
    </source>
</evidence>
<dbReference type="InterPro" id="IPR000244">
    <property type="entry name" value="Ribosomal_bL9"/>
</dbReference>
<accession>A0A0V8M4I6</accession>
<keyword evidence="3 7" id="KW-0694">RNA-binding</keyword>
<proteinExistence type="inferred from homology"/>
<dbReference type="Pfam" id="PF03948">
    <property type="entry name" value="Ribosomal_L9_C"/>
    <property type="match status" value="1"/>
</dbReference>
<dbReference type="HAMAP" id="MF_00503">
    <property type="entry name" value="Ribosomal_bL9"/>
    <property type="match status" value="1"/>
</dbReference>
<dbReference type="NCBIfam" id="TIGR00158">
    <property type="entry name" value="L9"/>
    <property type="match status" value="1"/>
</dbReference>
<name>A0A0V8M4I6_9CHLR</name>
<evidence type="ECO:0000256" key="4">
    <source>
        <dbReference type="ARBA" id="ARBA00022980"/>
    </source>
</evidence>
<comment type="function">
    <text evidence="7">Binds to the 23S rRNA.</text>
</comment>
<dbReference type="InterPro" id="IPR036935">
    <property type="entry name" value="Ribosomal_bL9_N_sf"/>
</dbReference>
<dbReference type="PROSITE" id="PS00651">
    <property type="entry name" value="RIBOSOMAL_L9"/>
    <property type="match status" value="1"/>
</dbReference>
<dbReference type="GO" id="GO:0003735">
    <property type="term" value="F:structural constituent of ribosome"/>
    <property type="evidence" value="ECO:0007669"/>
    <property type="project" value="InterPro"/>
</dbReference>
<dbReference type="Gene3D" id="3.10.430.100">
    <property type="entry name" value="Ribosomal protein L9, C-terminal domain"/>
    <property type="match status" value="1"/>
</dbReference>
<keyword evidence="2 7" id="KW-0699">rRNA-binding</keyword>
<dbReference type="Gene3D" id="3.40.5.10">
    <property type="entry name" value="Ribosomal protein L9, N-terminal domain"/>
    <property type="match status" value="1"/>
</dbReference>
<dbReference type="PATRIC" id="fig|61435.5.peg.278"/>
<dbReference type="SUPFAM" id="SSF55653">
    <property type="entry name" value="Ribosomal protein L9 C-domain"/>
    <property type="match status" value="1"/>
</dbReference>
<dbReference type="AlphaFoldDB" id="A0A0V8M4I6"/>